<dbReference type="STRING" id="329046.A0A1Y2CF33"/>
<feature type="transmembrane region" description="Helical" evidence="5">
    <location>
        <begin position="411"/>
        <end position="428"/>
    </location>
</feature>
<feature type="transmembrane region" description="Helical" evidence="5">
    <location>
        <begin position="92"/>
        <end position="111"/>
    </location>
</feature>
<dbReference type="GO" id="GO:0055085">
    <property type="term" value="P:transmembrane transport"/>
    <property type="evidence" value="ECO:0007669"/>
    <property type="project" value="InterPro"/>
</dbReference>
<feature type="transmembrane region" description="Helical" evidence="5">
    <location>
        <begin position="210"/>
        <end position="230"/>
    </location>
</feature>
<keyword evidence="4 5" id="KW-0472">Membrane</keyword>
<feature type="domain" description="STAS" evidence="6">
    <location>
        <begin position="463"/>
        <end position="643"/>
    </location>
</feature>
<feature type="transmembrane region" description="Helical" evidence="5">
    <location>
        <begin position="69"/>
        <end position="86"/>
    </location>
</feature>
<feature type="transmembrane region" description="Helical" evidence="5">
    <location>
        <begin position="123"/>
        <end position="153"/>
    </location>
</feature>
<proteinExistence type="predicted"/>
<feature type="transmembrane region" description="Helical" evidence="5">
    <location>
        <begin position="300"/>
        <end position="320"/>
    </location>
</feature>
<dbReference type="GO" id="GO:0016020">
    <property type="term" value="C:membrane"/>
    <property type="evidence" value="ECO:0007669"/>
    <property type="project" value="UniProtKB-SubCell"/>
</dbReference>
<dbReference type="PROSITE" id="PS50801">
    <property type="entry name" value="STAS"/>
    <property type="match status" value="1"/>
</dbReference>
<dbReference type="InterPro" id="IPR001902">
    <property type="entry name" value="SLC26A/SulP_fam"/>
</dbReference>
<comment type="subcellular location">
    <subcellularLocation>
        <location evidence="1">Membrane</location>
        <topology evidence="1">Multi-pass membrane protein</topology>
    </subcellularLocation>
</comment>
<dbReference type="Proteomes" id="UP000193642">
    <property type="component" value="Unassembled WGS sequence"/>
</dbReference>
<feature type="transmembrane region" description="Helical" evidence="5">
    <location>
        <begin position="340"/>
        <end position="373"/>
    </location>
</feature>
<feature type="transmembrane region" description="Helical" evidence="5">
    <location>
        <begin position="181"/>
        <end position="198"/>
    </location>
</feature>
<dbReference type="OrthoDB" id="288203at2759"/>
<dbReference type="PANTHER" id="PTHR11814">
    <property type="entry name" value="SULFATE TRANSPORTER"/>
    <property type="match status" value="1"/>
</dbReference>
<dbReference type="SUPFAM" id="SSF52091">
    <property type="entry name" value="SpoIIaa-like"/>
    <property type="match status" value="1"/>
</dbReference>
<dbReference type="InterPro" id="IPR011547">
    <property type="entry name" value="SLC26A/SulP_dom"/>
</dbReference>
<keyword evidence="3 5" id="KW-1133">Transmembrane helix</keyword>
<dbReference type="AlphaFoldDB" id="A0A1Y2CF33"/>
<dbReference type="CDD" id="cd07042">
    <property type="entry name" value="STAS_SulP_like_sulfate_transporter"/>
    <property type="match status" value="1"/>
</dbReference>
<evidence type="ECO:0000313" key="8">
    <source>
        <dbReference type="Proteomes" id="UP000193642"/>
    </source>
</evidence>
<dbReference type="InterPro" id="IPR036513">
    <property type="entry name" value="STAS_dom_sf"/>
</dbReference>
<protein>
    <recommendedName>
        <fullName evidence="6">STAS domain-containing protein</fullName>
    </recommendedName>
</protein>
<comment type="caution">
    <text evidence="7">The sequence shown here is derived from an EMBL/GenBank/DDBJ whole genome shotgun (WGS) entry which is preliminary data.</text>
</comment>
<keyword evidence="2 5" id="KW-0812">Transmembrane</keyword>
<feature type="transmembrane region" description="Helical" evidence="5">
    <location>
        <begin position="36"/>
        <end position="57"/>
    </location>
</feature>
<name>A0A1Y2CF33_9FUNG</name>
<dbReference type="Gene3D" id="3.30.750.24">
    <property type="entry name" value="STAS domain"/>
    <property type="match status" value="1"/>
</dbReference>
<evidence type="ECO:0000313" key="7">
    <source>
        <dbReference type="EMBL" id="ORY45660.1"/>
    </source>
</evidence>
<gene>
    <name evidence="7" type="ORF">BCR33DRAFT_849890</name>
</gene>
<sequence length="663" mass="72846">MPAYEEPESQIDRIKGQIKDSLFPIAGWIGRYNTTWFIGDFIAGLTVALVCIPQAISYANKLAGLPPQFGLYTCFVGLFIYCFFATSKDVTIGPTAVLSLLVGQYFASYLPGSKYGSNEQITFAITLAFWTGIFQTAVGLFRLGLVIAGLLGIKNINTNNAPYQVLYDTLSNIKGVSQYDAFFGVFSMIAILTIKYLTRWGQKKYPWLRFVGYLRNAIVLITTTGISYALKDNKNVVFNIVKTIPYGLSDVRQPNTSLSYASFILPAIPSVFIVSILEHIAVVKTYGRVNGYFTDNNQEVVAIGLTNLIASFVGGFPATGSFSRSAIKSASGVRTPLGTFLTGILVVIALFTLTGVFYFIPSAVLSAIIIPAIGEIINFKILKGLWEVELTDFLGFIIAFVVTLVSSLETGIYASVGWSVLVLLVRVARPKIKVLSRTAEGAWVDPEAEGFSKDTAGITKAPEGILVFKIEESLTYPNSGYFVDRLKDTVIKSYRYTNAAHLSNGDRMWCDDTEERAKKREKDGLVVLPPLRAVVLDFSAVNHVDYTGLQALVDVRDDLNRYAGRTVPFYFVNVKRHELNTLIRVPLVESGSQVDATPGAPNTPKIALPKLKKTPQQIQEEKDRRLLALEYFFYNVDSAVAAADNETASILASEKGTVEVIAQ</sequence>
<keyword evidence="8" id="KW-1185">Reference proteome</keyword>
<evidence type="ECO:0000259" key="6">
    <source>
        <dbReference type="PROSITE" id="PS50801"/>
    </source>
</evidence>
<organism evidence="7 8">
    <name type="scientific">Rhizoclosmatium globosum</name>
    <dbReference type="NCBI Taxonomy" id="329046"/>
    <lineage>
        <taxon>Eukaryota</taxon>
        <taxon>Fungi</taxon>
        <taxon>Fungi incertae sedis</taxon>
        <taxon>Chytridiomycota</taxon>
        <taxon>Chytridiomycota incertae sedis</taxon>
        <taxon>Chytridiomycetes</taxon>
        <taxon>Chytridiales</taxon>
        <taxon>Chytriomycetaceae</taxon>
        <taxon>Rhizoclosmatium</taxon>
    </lineage>
</organism>
<evidence type="ECO:0000256" key="3">
    <source>
        <dbReference type="ARBA" id="ARBA00022989"/>
    </source>
</evidence>
<accession>A0A1Y2CF33</accession>
<dbReference type="EMBL" id="MCGO01000019">
    <property type="protein sequence ID" value="ORY45660.1"/>
    <property type="molecule type" value="Genomic_DNA"/>
</dbReference>
<dbReference type="Pfam" id="PF00916">
    <property type="entry name" value="Sulfate_transp"/>
    <property type="match status" value="1"/>
</dbReference>
<reference evidence="7 8" key="1">
    <citation type="submission" date="2016-07" db="EMBL/GenBank/DDBJ databases">
        <title>Pervasive Adenine N6-methylation of Active Genes in Fungi.</title>
        <authorList>
            <consortium name="DOE Joint Genome Institute"/>
            <person name="Mondo S.J."/>
            <person name="Dannebaum R.O."/>
            <person name="Kuo R.C."/>
            <person name="Labutti K."/>
            <person name="Haridas S."/>
            <person name="Kuo A."/>
            <person name="Salamov A."/>
            <person name="Ahrendt S.R."/>
            <person name="Lipzen A."/>
            <person name="Sullivan W."/>
            <person name="Andreopoulos W.B."/>
            <person name="Clum A."/>
            <person name="Lindquist E."/>
            <person name="Daum C."/>
            <person name="Ramamoorthy G.K."/>
            <person name="Gryganskyi A."/>
            <person name="Culley D."/>
            <person name="Magnuson J.K."/>
            <person name="James T.Y."/>
            <person name="O'Malley M.A."/>
            <person name="Stajich J.E."/>
            <person name="Spatafora J.W."/>
            <person name="Visel A."/>
            <person name="Grigoriev I.V."/>
        </authorList>
    </citation>
    <scope>NUCLEOTIDE SEQUENCE [LARGE SCALE GENOMIC DNA]</scope>
    <source>
        <strain evidence="7 8">JEL800</strain>
    </source>
</reference>
<evidence type="ECO:0000256" key="4">
    <source>
        <dbReference type="ARBA" id="ARBA00023136"/>
    </source>
</evidence>
<evidence type="ECO:0000256" key="1">
    <source>
        <dbReference type="ARBA" id="ARBA00004141"/>
    </source>
</evidence>
<dbReference type="Pfam" id="PF01740">
    <property type="entry name" value="STAS"/>
    <property type="match status" value="1"/>
</dbReference>
<evidence type="ECO:0000256" key="5">
    <source>
        <dbReference type="SAM" id="Phobius"/>
    </source>
</evidence>
<evidence type="ECO:0000256" key="2">
    <source>
        <dbReference type="ARBA" id="ARBA00022692"/>
    </source>
</evidence>
<feature type="transmembrane region" description="Helical" evidence="5">
    <location>
        <begin position="258"/>
        <end position="280"/>
    </location>
</feature>
<dbReference type="InterPro" id="IPR002645">
    <property type="entry name" value="STAS_dom"/>
</dbReference>